<protein>
    <recommendedName>
        <fullName evidence="5">Ricin B lectin domain-containing protein</fullName>
    </recommendedName>
</protein>
<sequence>MFSRTLSILASTVVLLSFGGFTTAQLESGNLYTIQSAVGGMFVQANSVDNPLTLVGGLSTNMTTWSAHPSGSDTEYIVFEHSAGTYAYFQGKGSQTVIESLQGMIWKVANTDGNSSYTISTNQTFNDGGDLFRTVHVDSNEIYMEQRGAQKQSQLGINKTKTTAKSHRWNGEKTREGSVEAGDKPEAETI</sequence>
<accession>A0A9P6BUI2</accession>
<evidence type="ECO:0000256" key="1">
    <source>
        <dbReference type="SAM" id="MobiDB-lite"/>
    </source>
</evidence>
<name>A0A9P6BUI2_9AGAR</name>
<dbReference type="AlphaFoldDB" id="A0A9P6BUI2"/>
<feature type="signal peptide" evidence="2">
    <location>
        <begin position="1"/>
        <end position="24"/>
    </location>
</feature>
<organism evidence="3 4">
    <name type="scientific">Macrolepiota fuliginosa MF-IS2</name>
    <dbReference type="NCBI Taxonomy" id="1400762"/>
    <lineage>
        <taxon>Eukaryota</taxon>
        <taxon>Fungi</taxon>
        <taxon>Dikarya</taxon>
        <taxon>Basidiomycota</taxon>
        <taxon>Agaricomycotina</taxon>
        <taxon>Agaricomycetes</taxon>
        <taxon>Agaricomycetidae</taxon>
        <taxon>Agaricales</taxon>
        <taxon>Agaricineae</taxon>
        <taxon>Agaricaceae</taxon>
        <taxon>Macrolepiota</taxon>
    </lineage>
</organism>
<feature type="region of interest" description="Disordered" evidence="1">
    <location>
        <begin position="147"/>
        <end position="190"/>
    </location>
</feature>
<feature type="compositionally biased region" description="Basic and acidic residues" evidence="1">
    <location>
        <begin position="169"/>
        <end position="190"/>
    </location>
</feature>
<dbReference type="EMBL" id="MU152944">
    <property type="protein sequence ID" value="KAF9440046.1"/>
    <property type="molecule type" value="Genomic_DNA"/>
</dbReference>
<reference evidence="3" key="1">
    <citation type="submission" date="2020-11" db="EMBL/GenBank/DDBJ databases">
        <authorList>
            <consortium name="DOE Joint Genome Institute"/>
            <person name="Ahrendt S."/>
            <person name="Riley R."/>
            <person name="Andreopoulos W."/>
            <person name="Labutti K."/>
            <person name="Pangilinan J."/>
            <person name="Ruiz-Duenas F.J."/>
            <person name="Barrasa J.M."/>
            <person name="Sanchez-Garcia M."/>
            <person name="Camarero S."/>
            <person name="Miyauchi S."/>
            <person name="Serrano A."/>
            <person name="Linde D."/>
            <person name="Babiker R."/>
            <person name="Drula E."/>
            <person name="Ayuso-Fernandez I."/>
            <person name="Pacheco R."/>
            <person name="Padilla G."/>
            <person name="Ferreira P."/>
            <person name="Barriuso J."/>
            <person name="Kellner H."/>
            <person name="Castanera R."/>
            <person name="Alfaro M."/>
            <person name="Ramirez L."/>
            <person name="Pisabarro A.G."/>
            <person name="Kuo A."/>
            <person name="Tritt A."/>
            <person name="Lipzen A."/>
            <person name="He G."/>
            <person name="Yan M."/>
            <person name="Ng V."/>
            <person name="Cullen D."/>
            <person name="Martin F."/>
            <person name="Rosso M.-N."/>
            <person name="Henrissat B."/>
            <person name="Hibbett D."/>
            <person name="Martinez A.T."/>
            <person name="Grigoriev I.V."/>
        </authorList>
    </citation>
    <scope>NUCLEOTIDE SEQUENCE</scope>
    <source>
        <strain evidence="3">MF-IS2</strain>
    </source>
</reference>
<comment type="caution">
    <text evidence="3">The sequence shown here is derived from an EMBL/GenBank/DDBJ whole genome shotgun (WGS) entry which is preliminary data.</text>
</comment>
<keyword evidence="4" id="KW-1185">Reference proteome</keyword>
<evidence type="ECO:0000313" key="4">
    <source>
        <dbReference type="Proteomes" id="UP000807342"/>
    </source>
</evidence>
<feature type="chain" id="PRO_5040175496" description="Ricin B lectin domain-containing protein" evidence="2">
    <location>
        <begin position="25"/>
        <end position="190"/>
    </location>
</feature>
<feature type="compositionally biased region" description="Polar residues" evidence="1">
    <location>
        <begin position="149"/>
        <end position="161"/>
    </location>
</feature>
<evidence type="ECO:0000256" key="2">
    <source>
        <dbReference type="SAM" id="SignalP"/>
    </source>
</evidence>
<proteinExistence type="predicted"/>
<keyword evidence="2" id="KW-0732">Signal</keyword>
<gene>
    <name evidence="3" type="ORF">P691DRAFT_768373</name>
</gene>
<evidence type="ECO:0000313" key="3">
    <source>
        <dbReference type="EMBL" id="KAF9440046.1"/>
    </source>
</evidence>
<evidence type="ECO:0008006" key="5">
    <source>
        <dbReference type="Google" id="ProtNLM"/>
    </source>
</evidence>
<dbReference type="Proteomes" id="UP000807342">
    <property type="component" value="Unassembled WGS sequence"/>
</dbReference>